<accession>A6EY02</accession>
<reference evidence="1 2" key="1">
    <citation type="submission" date="2007-06" db="EMBL/GenBank/DDBJ databases">
        <authorList>
            <person name="Green D."/>
            <person name="Ferriera S."/>
            <person name="Johnson J."/>
            <person name="Kravitz S."/>
            <person name="Beeson K."/>
            <person name="Sutton G."/>
            <person name="Rogers Y.-H."/>
            <person name="Friedman R."/>
            <person name="Frazier M."/>
            <person name="Venter J.C."/>
        </authorList>
    </citation>
    <scope>NUCLEOTIDE SEQUENCE [LARGE SCALE GENOMIC DNA]</scope>
    <source>
        <strain evidence="1 2">DG893</strain>
    </source>
</reference>
<evidence type="ECO:0000313" key="1">
    <source>
        <dbReference type="EMBL" id="EDM48711.1"/>
    </source>
</evidence>
<comment type="caution">
    <text evidence="1">The sequence shown here is derived from an EMBL/GenBank/DDBJ whole genome shotgun (WGS) entry which is preliminary data.</text>
</comment>
<sequence length="101" mass="11312">MHRPGDGMIPRFAHIDRQKFNNEFVDNVCLFFAEIPVTGDKKSDKLLRCRYEAGVVRHIENAGLNVLNVGRISNWAGEPDQVRLETSGCEIEAISGEIVSI</sequence>
<dbReference type="STRING" id="443152.MDG893_16887"/>
<dbReference type="EMBL" id="ABCP01000005">
    <property type="protein sequence ID" value="EDM48711.1"/>
    <property type="molecule type" value="Genomic_DNA"/>
</dbReference>
<dbReference type="AlphaFoldDB" id="A6EY02"/>
<gene>
    <name evidence="1" type="ORF">MDG893_16887</name>
</gene>
<protein>
    <submittedName>
        <fullName evidence="1">Uncharacterized protein</fullName>
    </submittedName>
</protein>
<proteinExistence type="predicted"/>
<evidence type="ECO:0000313" key="2">
    <source>
        <dbReference type="Proteomes" id="UP000005856"/>
    </source>
</evidence>
<dbReference type="Proteomes" id="UP000005856">
    <property type="component" value="Unassembled WGS sequence"/>
</dbReference>
<organism evidence="1 2">
    <name type="scientific">Marinobacter algicola DG893</name>
    <dbReference type="NCBI Taxonomy" id="443152"/>
    <lineage>
        <taxon>Bacteria</taxon>
        <taxon>Pseudomonadati</taxon>
        <taxon>Pseudomonadota</taxon>
        <taxon>Gammaproteobacteria</taxon>
        <taxon>Pseudomonadales</taxon>
        <taxon>Marinobacteraceae</taxon>
        <taxon>Marinobacter</taxon>
    </lineage>
</organism>
<keyword evidence="2" id="KW-1185">Reference proteome</keyword>
<name>A6EY02_9GAMM</name>